<evidence type="ECO:0000256" key="4">
    <source>
        <dbReference type="ARBA" id="ARBA00023136"/>
    </source>
</evidence>
<accession>A0ABU1KA74</accession>
<sequence>MEVITEKKEDRQLLMLMHLSQLLDLVTGFGGFVVPLIIWLTQRDRIHNLDAQGKQIINFQISLFIYCIICIPLILFFGLGIIGFIVIGLFSVIFPIINAVKASNGETTNYPLTIQFLS</sequence>
<organism evidence="6 7">
    <name type="scientific">Mesonia maritima</name>
    <dbReference type="NCBI Taxonomy" id="1793873"/>
    <lineage>
        <taxon>Bacteria</taxon>
        <taxon>Pseudomonadati</taxon>
        <taxon>Bacteroidota</taxon>
        <taxon>Flavobacteriia</taxon>
        <taxon>Flavobacteriales</taxon>
        <taxon>Flavobacteriaceae</taxon>
        <taxon>Mesonia</taxon>
    </lineage>
</organism>
<proteinExistence type="predicted"/>
<keyword evidence="4 5" id="KW-0472">Membrane</keyword>
<feature type="transmembrane region" description="Helical" evidence="5">
    <location>
        <begin position="61"/>
        <end position="94"/>
    </location>
</feature>
<dbReference type="RefSeq" id="WP_309730587.1">
    <property type="nucleotide sequence ID" value="NZ_JAVDQA010000012.1"/>
</dbReference>
<dbReference type="Pfam" id="PF09685">
    <property type="entry name" value="MamF_MmsF"/>
    <property type="match status" value="1"/>
</dbReference>
<evidence type="ECO:0000313" key="6">
    <source>
        <dbReference type="EMBL" id="MDR6302196.1"/>
    </source>
</evidence>
<comment type="subcellular location">
    <subcellularLocation>
        <location evidence="1">Membrane</location>
        <topology evidence="1">Multi-pass membrane protein</topology>
    </subcellularLocation>
</comment>
<keyword evidence="3 5" id="KW-1133">Transmembrane helix</keyword>
<evidence type="ECO:0008006" key="8">
    <source>
        <dbReference type="Google" id="ProtNLM"/>
    </source>
</evidence>
<evidence type="ECO:0000256" key="1">
    <source>
        <dbReference type="ARBA" id="ARBA00004141"/>
    </source>
</evidence>
<comment type="caution">
    <text evidence="6">The sequence shown here is derived from an EMBL/GenBank/DDBJ whole genome shotgun (WGS) entry which is preliminary data.</text>
</comment>
<gene>
    <name evidence="6" type="ORF">GGR31_002875</name>
</gene>
<dbReference type="EMBL" id="JAVDQA010000012">
    <property type="protein sequence ID" value="MDR6302196.1"/>
    <property type="molecule type" value="Genomic_DNA"/>
</dbReference>
<reference evidence="6 7" key="1">
    <citation type="submission" date="2023-07" db="EMBL/GenBank/DDBJ databases">
        <title>Genomic Encyclopedia of Type Strains, Phase IV (KMG-IV): sequencing the most valuable type-strain genomes for metagenomic binning, comparative biology and taxonomic classification.</title>
        <authorList>
            <person name="Goeker M."/>
        </authorList>
    </citation>
    <scope>NUCLEOTIDE SEQUENCE [LARGE SCALE GENOMIC DNA]</scope>
    <source>
        <strain evidence="6 7">DSM 102814</strain>
    </source>
</reference>
<name>A0ABU1KA74_9FLAO</name>
<evidence type="ECO:0000256" key="5">
    <source>
        <dbReference type="SAM" id="Phobius"/>
    </source>
</evidence>
<keyword evidence="2 5" id="KW-0812">Transmembrane</keyword>
<dbReference type="Proteomes" id="UP001257659">
    <property type="component" value="Unassembled WGS sequence"/>
</dbReference>
<evidence type="ECO:0000256" key="2">
    <source>
        <dbReference type="ARBA" id="ARBA00022692"/>
    </source>
</evidence>
<evidence type="ECO:0000313" key="7">
    <source>
        <dbReference type="Proteomes" id="UP001257659"/>
    </source>
</evidence>
<dbReference type="InterPro" id="IPR019109">
    <property type="entry name" value="MamF_MmsF"/>
</dbReference>
<protein>
    <recommendedName>
        <fullName evidence="8">DUF4870 domain-containing protein</fullName>
    </recommendedName>
</protein>
<keyword evidence="7" id="KW-1185">Reference proteome</keyword>
<evidence type="ECO:0000256" key="3">
    <source>
        <dbReference type="ARBA" id="ARBA00022989"/>
    </source>
</evidence>
<feature type="transmembrane region" description="Helical" evidence="5">
    <location>
        <begin position="21"/>
        <end position="41"/>
    </location>
</feature>